<evidence type="ECO:0008006" key="6">
    <source>
        <dbReference type="Google" id="ProtNLM"/>
    </source>
</evidence>
<evidence type="ECO:0000313" key="4">
    <source>
        <dbReference type="EMBL" id="CAK9172599.1"/>
    </source>
</evidence>
<dbReference type="PANTHER" id="PTHR31623:SF122">
    <property type="entry name" value="HXXXD-TYPE ACYL-TRANSFERASE FAMILY PROTEIN"/>
    <property type="match status" value="1"/>
</dbReference>
<dbReference type="AlphaFoldDB" id="A0ABC8TTS6"/>
<keyword evidence="3" id="KW-0012">Acyltransferase</keyword>
<protein>
    <recommendedName>
        <fullName evidence="6">Vinorine synthase-like</fullName>
    </recommendedName>
</protein>
<comment type="caution">
    <text evidence="4">The sequence shown here is derived from an EMBL/GenBank/DDBJ whole genome shotgun (WGS) entry which is preliminary data.</text>
</comment>
<dbReference type="PANTHER" id="PTHR31623">
    <property type="entry name" value="F21J9.9"/>
    <property type="match status" value="1"/>
</dbReference>
<organism evidence="4 5">
    <name type="scientific">Ilex paraguariensis</name>
    <name type="common">yerba mate</name>
    <dbReference type="NCBI Taxonomy" id="185542"/>
    <lineage>
        <taxon>Eukaryota</taxon>
        <taxon>Viridiplantae</taxon>
        <taxon>Streptophyta</taxon>
        <taxon>Embryophyta</taxon>
        <taxon>Tracheophyta</taxon>
        <taxon>Spermatophyta</taxon>
        <taxon>Magnoliopsida</taxon>
        <taxon>eudicotyledons</taxon>
        <taxon>Gunneridae</taxon>
        <taxon>Pentapetalae</taxon>
        <taxon>asterids</taxon>
        <taxon>campanulids</taxon>
        <taxon>Aquifoliales</taxon>
        <taxon>Aquifoliaceae</taxon>
        <taxon>Ilex</taxon>
    </lineage>
</organism>
<evidence type="ECO:0000256" key="3">
    <source>
        <dbReference type="ARBA" id="ARBA00023315"/>
    </source>
</evidence>
<evidence type="ECO:0000256" key="1">
    <source>
        <dbReference type="ARBA" id="ARBA00009861"/>
    </source>
</evidence>
<accession>A0ABC8TTS6</accession>
<comment type="similarity">
    <text evidence="1">Belongs to the plant acyltransferase family.</text>
</comment>
<name>A0ABC8TTS6_9AQUA</name>
<dbReference type="Pfam" id="PF02458">
    <property type="entry name" value="Transferase"/>
    <property type="match status" value="1"/>
</dbReference>
<dbReference type="Gene3D" id="3.30.559.10">
    <property type="entry name" value="Chloramphenicol acetyltransferase-like domain"/>
    <property type="match status" value="2"/>
</dbReference>
<keyword evidence="5" id="KW-1185">Reference proteome</keyword>
<evidence type="ECO:0000256" key="2">
    <source>
        <dbReference type="ARBA" id="ARBA00022679"/>
    </source>
</evidence>
<evidence type="ECO:0000313" key="5">
    <source>
        <dbReference type="Proteomes" id="UP001642360"/>
    </source>
</evidence>
<dbReference type="Proteomes" id="UP001642360">
    <property type="component" value="Unassembled WGS sequence"/>
</dbReference>
<gene>
    <name evidence="4" type="ORF">ILEXP_LOCUS42247</name>
</gene>
<keyword evidence="2" id="KW-0808">Transferase</keyword>
<dbReference type="InterPro" id="IPR023213">
    <property type="entry name" value="CAT-like_dom_sf"/>
</dbReference>
<sequence length="440" mass="49288">MGAIQTLILSRSTIKPSSPTPLHLRTFKLPFFGQLLPPFYSEIIFFYTPTTKNSAGMSDTIKDSLSKTLTIFYPLAGRLKDACSIDCNDEGAYFLEARVNCQISDVLREPDAKLLGGFLPVEPRTSEISAGCMLLVQQTIFDCGGIAIGMCFQHKMFDLSSMCCFFQNWTAMATGNSDAVVCPKFIDASFMPPREGFITPTTGYATTENYTTRRFVFEASKIAVLKEKTAGENEQNYPTRVQAVSAFILKRTIAAARLKSGSETPTVYLQTVDLRRWVDPPLLKNSIAHFVWTHPVIIEESDIELPDFVSKIKERFTEFCTKKANRFKGDEAFQVIRESLEEYSELFKSPTISCTSWCKFPLYETDFGWGKPTWVSSPGNQFGNLILLVDTKCGTGIEAWVTLDEEVMAILEHDEELLEAASFNPSPLEEQCLIFPSKTA</sequence>
<reference evidence="4 5" key="1">
    <citation type="submission" date="2024-02" db="EMBL/GenBank/DDBJ databases">
        <authorList>
            <person name="Vignale AGUSTIN F."/>
            <person name="Sosa J E."/>
            <person name="Modenutti C."/>
        </authorList>
    </citation>
    <scope>NUCLEOTIDE SEQUENCE [LARGE SCALE GENOMIC DNA]</scope>
</reference>
<proteinExistence type="inferred from homology"/>
<dbReference type="GO" id="GO:0016746">
    <property type="term" value="F:acyltransferase activity"/>
    <property type="evidence" value="ECO:0007669"/>
    <property type="project" value="UniProtKB-KW"/>
</dbReference>
<dbReference type="EMBL" id="CAUOFW020006024">
    <property type="protein sequence ID" value="CAK9172599.1"/>
    <property type="molecule type" value="Genomic_DNA"/>
</dbReference>